<dbReference type="Proteomes" id="UP001618531">
    <property type="component" value="Unassembled WGS sequence"/>
</dbReference>
<organism evidence="1 2">
    <name type="scientific">Paenibacillus illinoisensis</name>
    <dbReference type="NCBI Taxonomy" id="59845"/>
    <lineage>
        <taxon>Bacteria</taxon>
        <taxon>Bacillati</taxon>
        <taxon>Bacillota</taxon>
        <taxon>Bacilli</taxon>
        <taxon>Bacillales</taxon>
        <taxon>Paenibacillaceae</taxon>
        <taxon>Paenibacillus</taxon>
    </lineage>
</organism>
<evidence type="ECO:0008006" key="3">
    <source>
        <dbReference type="Google" id="ProtNLM"/>
    </source>
</evidence>
<gene>
    <name evidence="1" type="ORF">ACINKY_05245</name>
</gene>
<protein>
    <recommendedName>
        <fullName evidence="3">Uracil DNA glycosylase superfamily protein</fullName>
    </recommendedName>
</protein>
<accession>A0ABW8HPW2</accession>
<evidence type="ECO:0000313" key="2">
    <source>
        <dbReference type="Proteomes" id="UP001618531"/>
    </source>
</evidence>
<comment type="caution">
    <text evidence="1">The sequence shown here is derived from an EMBL/GenBank/DDBJ whole genome shotgun (WGS) entry which is preliminary data.</text>
</comment>
<sequence>MLIDSIQHKCLIEFMKSLPLKQKYTKADLLINDLKLGSAGNVEMYYSPHNEYINSSAKVMLVGITPGWQQMEIAFRTAVQALKHQATYETACQEAKFAARMAGVMRTNVIQMLQEIGLHQFLNVPHVAALFDPESTLLHTTSLIRYPIFVKQQNYTGHQPAITQNNFLYEAVLGSFLPEWSQLNQPLVIPLGKSVEAVLHQLLDEKRIQEKRILWGFPHPSGANGYRLKQFQQNKADMQHRLSNLNLHTAAPAYEKQ</sequence>
<proteinExistence type="predicted"/>
<reference evidence="1 2" key="1">
    <citation type="submission" date="2024-11" db="EMBL/GenBank/DDBJ databases">
        <title>Identification and Characterization of a Novel Fosfomycin Bacillithiol Transferase FosB8 in Paenibacillus illinoisensis.</title>
        <authorList>
            <person name="Lu W."/>
        </authorList>
    </citation>
    <scope>NUCLEOTIDE SEQUENCE [LARGE SCALE GENOMIC DNA]</scope>
    <source>
        <strain evidence="1 2">WP77</strain>
    </source>
</reference>
<keyword evidence="2" id="KW-1185">Reference proteome</keyword>
<dbReference type="RefSeq" id="WP_402871865.1">
    <property type="nucleotide sequence ID" value="NZ_JBIYSL010000001.1"/>
</dbReference>
<evidence type="ECO:0000313" key="1">
    <source>
        <dbReference type="EMBL" id="MFK0521598.1"/>
    </source>
</evidence>
<dbReference type="EMBL" id="JBIYSL010000001">
    <property type="protein sequence ID" value="MFK0521598.1"/>
    <property type="molecule type" value="Genomic_DNA"/>
</dbReference>
<name>A0ABW8HPW2_9BACL</name>